<dbReference type="InterPro" id="IPR002575">
    <property type="entry name" value="Aminoglycoside_PTrfase"/>
</dbReference>
<dbReference type="Proteomes" id="UP000311713">
    <property type="component" value="Unassembled WGS sequence"/>
</dbReference>
<organism evidence="2 3">
    <name type="scientific">Streptomyces sedi</name>
    <dbReference type="NCBI Taxonomy" id="555059"/>
    <lineage>
        <taxon>Bacteria</taxon>
        <taxon>Bacillati</taxon>
        <taxon>Actinomycetota</taxon>
        <taxon>Actinomycetes</taxon>
        <taxon>Kitasatosporales</taxon>
        <taxon>Streptomycetaceae</taxon>
        <taxon>Streptomyces</taxon>
    </lineage>
</organism>
<dbReference type="Pfam" id="PF01636">
    <property type="entry name" value="APH"/>
    <property type="match status" value="1"/>
</dbReference>
<dbReference type="PANTHER" id="PTHR21310:SF40">
    <property type="entry name" value="AMINOGLYCOSIDE PHOSPHOTRANSFERASE DOMAIN-CONTAINING PROTEIN-RELATED"/>
    <property type="match status" value="1"/>
</dbReference>
<keyword evidence="3" id="KW-1185">Reference proteome</keyword>
<accession>A0A5C4ULS7</accession>
<reference evidence="2 3" key="1">
    <citation type="submission" date="2019-06" db="EMBL/GenBank/DDBJ databases">
        <title>Draft genome of Streptomyces sedi sp. JCM16909.</title>
        <authorList>
            <person name="Klykleung N."/>
            <person name="Tanasupawat S."/>
            <person name="Kudo T."/>
            <person name="Yuki M."/>
            <person name="Ohkuma M."/>
        </authorList>
    </citation>
    <scope>NUCLEOTIDE SEQUENCE [LARGE SCALE GENOMIC DNA]</scope>
    <source>
        <strain evidence="2 3">JCM 16909</strain>
    </source>
</reference>
<comment type="caution">
    <text evidence="2">The sequence shown here is derived from an EMBL/GenBank/DDBJ whole genome shotgun (WGS) entry which is preliminary data.</text>
</comment>
<dbReference type="EMBL" id="VDGT01000034">
    <property type="protein sequence ID" value="TNM24560.1"/>
    <property type="molecule type" value="Genomic_DNA"/>
</dbReference>
<sequence>MTDPRVEASLALLRRIAAAAGLSAEGAQPIRLGENDLWWLPKRVVVRIARAGQEAAAAREVEVTRWLAEHQVPAVRPLPIEQPVQVGGRCATLWEELPPHRAGTGPELAKLLKDLHQLPPPARDLGLRPLDPFVRLEARISAASALTDDERRWLLKHLATLEEQWAALPPGMDACVLHGDAWYGNVAVTETGTAYLLDFERTSIGPPEWDLTATAVDHETLDALSQDQYRKFCTAYGHDVMTWPGYPTLRGIRELRKVTFAFQLASERPATLEQARHRLACIQGQRGPRPWTWPPAA</sequence>
<dbReference type="AlphaFoldDB" id="A0A5C4ULS7"/>
<dbReference type="InterPro" id="IPR051678">
    <property type="entry name" value="AGP_Transferase"/>
</dbReference>
<dbReference type="InterPro" id="IPR011009">
    <property type="entry name" value="Kinase-like_dom_sf"/>
</dbReference>
<proteinExistence type="predicted"/>
<keyword evidence="2" id="KW-0808">Transferase</keyword>
<feature type="domain" description="Aminoglycoside phosphotransferase" evidence="1">
    <location>
        <begin position="35"/>
        <end position="250"/>
    </location>
</feature>
<evidence type="ECO:0000313" key="3">
    <source>
        <dbReference type="Proteomes" id="UP000311713"/>
    </source>
</evidence>
<dbReference type="Gene3D" id="3.90.1200.10">
    <property type="match status" value="1"/>
</dbReference>
<gene>
    <name evidence="2" type="ORF">FH715_27420</name>
</gene>
<dbReference type="OrthoDB" id="3723194at2"/>
<protein>
    <submittedName>
        <fullName evidence="2">Aminoglycoside phosphotransferase family protein</fullName>
    </submittedName>
</protein>
<dbReference type="RefSeq" id="WP_139650120.1">
    <property type="nucleotide sequence ID" value="NZ_BAAAZS010000078.1"/>
</dbReference>
<name>A0A5C4ULS7_9ACTN</name>
<evidence type="ECO:0000313" key="2">
    <source>
        <dbReference type="EMBL" id="TNM24560.1"/>
    </source>
</evidence>
<dbReference type="PANTHER" id="PTHR21310">
    <property type="entry name" value="AMINOGLYCOSIDE PHOSPHOTRANSFERASE-RELATED-RELATED"/>
    <property type="match status" value="1"/>
</dbReference>
<dbReference type="GO" id="GO:0016740">
    <property type="term" value="F:transferase activity"/>
    <property type="evidence" value="ECO:0007669"/>
    <property type="project" value="UniProtKB-KW"/>
</dbReference>
<evidence type="ECO:0000259" key="1">
    <source>
        <dbReference type="Pfam" id="PF01636"/>
    </source>
</evidence>
<dbReference type="SUPFAM" id="SSF56112">
    <property type="entry name" value="Protein kinase-like (PK-like)"/>
    <property type="match status" value="1"/>
</dbReference>